<dbReference type="EMBL" id="JAZHBO010000001">
    <property type="protein sequence ID" value="MEF2155021.1"/>
    <property type="molecule type" value="Genomic_DNA"/>
</dbReference>
<gene>
    <name evidence="5" type="ORF">V3390_02040</name>
</gene>
<dbReference type="Gene3D" id="2.40.420.20">
    <property type="match status" value="1"/>
</dbReference>
<dbReference type="Gene3D" id="1.10.287.470">
    <property type="entry name" value="Helix hairpin bin"/>
    <property type="match status" value="1"/>
</dbReference>
<dbReference type="PANTHER" id="PTHR30097:SF4">
    <property type="entry name" value="SLR6042 PROTEIN"/>
    <property type="match status" value="1"/>
</dbReference>
<dbReference type="Proteomes" id="UP001356170">
    <property type="component" value="Unassembled WGS sequence"/>
</dbReference>
<evidence type="ECO:0000313" key="6">
    <source>
        <dbReference type="Proteomes" id="UP001356170"/>
    </source>
</evidence>
<reference evidence="5 6" key="1">
    <citation type="submission" date="2024-01" db="EMBL/GenBank/DDBJ databases">
        <title>Novel species of the genus Luteimonas isolated from rivers.</title>
        <authorList>
            <person name="Lu H."/>
        </authorList>
    </citation>
    <scope>NUCLEOTIDE SEQUENCE [LARGE SCALE GENOMIC DNA]</scope>
    <source>
        <strain evidence="5 6">FXH3W</strain>
    </source>
</reference>
<keyword evidence="2" id="KW-0813">Transport</keyword>
<evidence type="ECO:0000256" key="2">
    <source>
        <dbReference type="ARBA" id="ARBA00022448"/>
    </source>
</evidence>
<dbReference type="SUPFAM" id="SSF111369">
    <property type="entry name" value="HlyD-like secretion proteins"/>
    <property type="match status" value="1"/>
</dbReference>
<dbReference type="InterPro" id="IPR006143">
    <property type="entry name" value="RND_pump_MFP"/>
</dbReference>
<dbReference type="InterPro" id="IPR058649">
    <property type="entry name" value="CzcB_C"/>
</dbReference>
<feature type="compositionally biased region" description="Low complexity" evidence="3">
    <location>
        <begin position="32"/>
        <end position="43"/>
    </location>
</feature>
<feature type="compositionally biased region" description="Basic and acidic residues" evidence="3">
    <location>
        <begin position="53"/>
        <end position="62"/>
    </location>
</feature>
<comment type="similarity">
    <text evidence="1">Belongs to the membrane fusion protein (MFP) (TC 8.A.1) family.</text>
</comment>
<comment type="caution">
    <text evidence="5">The sequence shown here is derived from an EMBL/GenBank/DDBJ whole genome shotgun (WGS) entry which is preliminary data.</text>
</comment>
<evidence type="ECO:0000259" key="4">
    <source>
        <dbReference type="Pfam" id="PF25975"/>
    </source>
</evidence>
<dbReference type="Gene3D" id="2.40.30.170">
    <property type="match status" value="1"/>
</dbReference>
<dbReference type="Gene3D" id="2.40.50.100">
    <property type="match status" value="1"/>
</dbReference>
<name>A0ABU7UWS2_9GAMM</name>
<dbReference type="Pfam" id="PF25975">
    <property type="entry name" value="CzcB_C"/>
    <property type="match status" value="1"/>
</dbReference>
<organism evidence="5 6">
    <name type="scientific">Aquilutibacter rugosus</name>
    <dbReference type="NCBI Taxonomy" id="3115820"/>
    <lineage>
        <taxon>Bacteria</taxon>
        <taxon>Pseudomonadati</taxon>
        <taxon>Pseudomonadota</taxon>
        <taxon>Gammaproteobacteria</taxon>
        <taxon>Lysobacterales</taxon>
        <taxon>Lysobacteraceae</taxon>
        <taxon>Aquilutibacter</taxon>
    </lineage>
</organism>
<proteinExistence type="inferred from homology"/>
<keyword evidence="6" id="KW-1185">Reference proteome</keyword>
<protein>
    <submittedName>
        <fullName evidence="5">Efflux RND transporter periplasmic adaptor subunit</fullName>
    </submittedName>
</protein>
<dbReference type="InterPro" id="IPR051909">
    <property type="entry name" value="MFP_Cation_Efflux"/>
</dbReference>
<dbReference type="RefSeq" id="WP_143925889.1">
    <property type="nucleotide sequence ID" value="NZ_JAZHBO010000001.1"/>
</dbReference>
<sequence length="395" mass="40399">MTSKNTYIAFSIAILLALLAGFGVARWLDPRSTSQTTPQTETTETADAEGEYEDRHGEESSELKLTAEQVASSKLELSNVTRGGGAAIRLSGRVESMVGARAAVGASTSGRVERVLVAPGTTIRAGSAVATIVSGEGASLRAAADAAAAEADAAQMVYRRDSNLLNQGIVARQEMETSRARALAAAANARAARARVVASGRPDANGRLAITSPFSGVVTQVSITPGGFVQPGDVVANVADPERNELVFAVAPAVASGVKAGMRLAVTASGSTFSAIVTGVAPDTDEATGMTTIRARVESGTLPPSGTIVSAILSIDSDAGALSVPSDAVQSLDGRNVVFVAEKANQFRVVPVTVGRDAGGWVEILSGLRGDEQVVSRNAFLLKAEIAKGEAEEGH</sequence>
<dbReference type="PANTHER" id="PTHR30097">
    <property type="entry name" value="CATION EFFLUX SYSTEM PROTEIN CUSB"/>
    <property type="match status" value="1"/>
</dbReference>
<dbReference type="NCBIfam" id="TIGR01730">
    <property type="entry name" value="RND_mfp"/>
    <property type="match status" value="1"/>
</dbReference>
<feature type="domain" description="CzcB-like C-terminal circularly permuted SH3-like" evidence="4">
    <location>
        <begin position="323"/>
        <end position="383"/>
    </location>
</feature>
<evidence type="ECO:0000256" key="3">
    <source>
        <dbReference type="SAM" id="MobiDB-lite"/>
    </source>
</evidence>
<accession>A0ABU7UWS2</accession>
<evidence type="ECO:0000256" key="1">
    <source>
        <dbReference type="ARBA" id="ARBA00009477"/>
    </source>
</evidence>
<evidence type="ECO:0000313" key="5">
    <source>
        <dbReference type="EMBL" id="MEF2155021.1"/>
    </source>
</evidence>
<feature type="region of interest" description="Disordered" evidence="3">
    <location>
        <begin position="30"/>
        <end position="63"/>
    </location>
</feature>